<sequence>MEKIIEINDSIIQISDLNDRIYIMKLGKDADELIKHVDNVCNEKELSKVFAKVPGHEKELFEKKGYVCEGKLKNYFVDDDDDDDDDVYFMSKFFDESRKISKFSKEAEDVLNYVGTVNVDPSVKFDEKFHLKIANEADAEKLSKHYSKVFETYPFPINDSNYILKTMQTNVKYFIIEDNGKIVAASSCEMDITNKCVEMTDFAVLEEYQKLGLSKYLLFIMEKIMKDNGYRVFYTIARSISYGMNITFKKMGYIYSGTAVNNTNICGKFEDMNFWYKLVE</sequence>
<dbReference type="InterPro" id="IPR000182">
    <property type="entry name" value="GNAT_dom"/>
</dbReference>
<protein>
    <submittedName>
        <fullName evidence="2">Putative beta-lysine N-acetyltransferase</fullName>
    </submittedName>
</protein>
<name>A0A7J9P1W1_METMI</name>
<proteinExistence type="predicted"/>
<dbReference type="AlphaFoldDB" id="A0A7J9P1W1"/>
<evidence type="ECO:0000313" key="3">
    <source>
        <dbReference type="Proteomes" id="UP000522365"/>
    </source>
</evidence>
<dbReference type="InterPro" id="IPR016181">
    <property type="entry name" value="Acyl_CoA_acyltransferase"/>
</dbReference>
<evidence type="ECO:0000313" key="2">
    <source>
        <dbReference type="EMBL" id="MBA2853919.1"/>
    </source>
</evidence>
<dbReference type="EMBL" id="JACDUK010000004">
    <property type="protein sequence ID" value="MBA2853919.1"/>
    <property type="molecule type" value="Genomic_DNA"/>
</dbReference>
<evidence type="ECO:0000259" key="1">
    <source>
        <dbReference type="PROSITE" id="PS51186"/>
    </source>
</evidence>
<keyword evidence="2" id="KW-0808">Transferase</keyword>
<dbReference type="Pfam" id="PF00583">
    <property type="entry name" value="Acetyltransf_1"/>
    <property type="match status" value="1"/>
</dbReference>
<feature type="domain" description="N-acetyltransferase" evidence="1">
    <location>
        <begin position="129"/>
        <end position="280"/>
    </location>
</feature>
<dbReference type="Gene3D" id="3.40.630.30">
    <property type="match status" value="1"/>
</dbReference>
<dbReference type="RefSeq" id="WP_181504777.1">
    <property type="nucleotide sequence ID" value="NZ_JACDUK010000004.1"/>
</dbReference>
<dbReference type="InterPro" id="IPR022525">
    <property type="entry name" value="GNAT_AblB"/>
</dbReference>
<gene>
    <name evidence="2" type="ORF">HNP89_001895</name>
</gene>
<dbReference type="Proteomes" id="UP000522365">
    <property type="component" value="Unassembled WGS sequence"/>
</dbReference>
<dbReference type="NCBIfam" id="TIGR03827">
    <property type="entry name" value="GNAT_ablB"/>
    <property type="match status" value="1"/>
</dbReference>
<dbReference type="GO" id="GO:0008080">
    <property type="term" value="F:N-acetyltransferase activity"/>
    <property type="evidence" value="ECO:0007669"/>
    <property type="project" value="InterPro"/>
</dbReference>
<reference evidence="2 3" key="1">
    <citation type="submission" date="2020-07" db="EMBL/GenBank/DDBJ databases">
        <title>Genomic Encyclopedia of Type Strains, Phase IV (KMG-V): Genome sequencing to study the core and pangenomes of soil and plant-associated prokaryotes.</title>
        <authorList>
            <person name="Whitman W."/>
        </authorList>
    </citation>
    <scope>NUCLEOTIDE SEQUENCE [LARGE SCALE GENOMIC DNA]</scope>
    <source>
        <strain evidence="2 3">S1</strain>
    </source>
</reference>
<dbReference type="CDD" id="cd04301">
    <property type="entry name" value="NAT_SF"/>
    <property type="match status" value="1"/>
</dbReference>
<dbReference type="PROSITE" id="PS51186">
    <property type="entry name" value="GNAT"/>
    <property type="match status" value="1"/>
</dbReference>
<organism evidence="2 3">
    <name type="scientific">Methanococcus maripaludis</name>
    <name type="common">Methanococcus deltae</name>
    <dbReference type="NCBI Taxonomy" id="39152"/>
    <lineage>
        <taxon>Archaea</taxon>
        <taxon>Methanobacteriati</taxon>
        <taxon>Methanobacteriota</taxon>
        <taxon>Methanomada group</taxon>
        <taxon>Methanococci</taxon>
        <taxon>Methanococcales</taxon>
        <taxon>Methanococcaceae</taxon>
        <taxon>Methanococcus</taxon>
    </lineage>
</organism>
<comment type="caution">
    <text evidence="2">The sequence shown here is derived from an EMBL/GenBank/DDBJ whole genome shotgun (WGS) entry which is preliminary data.</text>
</comment>
<dbReference type="SUPFAM" id="SSF55729">
    <property type="entry name" value="Acyl-CoA N-acyltransferases (Nat)"/>
    <property type="match status" value="1"/>
</dbReference>
<accession>A0A7J9P1W1</accession>